<dbReference type="GO" id="GO:0005886">
    <property type="term" value="C:plasma membrane"/>
    <property type="evidence" value="ECO:0007669"/>
    <property type="project" value="TreeGrafter"/>
</dbReference>
<dbReference type="PANTHER" id="PTHR30474:SF2">
    <property type="entry name" value="PEPTIDOGLYCAN GLYCOSYLTRANSFERASE FTSW-RELATED"/>
    <property type="match status" value="1"/>
</dbReference>
<keyword evidence="18" id="KW-0132">Cell division</keyword>
<dbReference type="AlphaFoldDB" id="A0A0J8J3I2"/>
<dbReference type="EC" id="2.4.99.28" evidence="14"/>
<comment type="caution">
    <text evidence="18">The sequence shown here is derived from an EMBL/GenBank/DDBJ whole genome shotgun (WGS) entry which is preliminary data.</text>
</comment>
<feature type="transmembrane region" description="Helical" evidence="17">
    <location>
        <begin position="142"/>
        <end position="159"/>
    </location>
</feature>
<evidence type="ECO:0000313" key="18">
    <source>
        <dbReference type="EMBL" id="KMT58876.1"/>
    </source>
</evidence>
<evidence type="ECO:0000256" key="2">
    <source>
        <dbReference type="ARBA" id="ARBA00022676"/>
    </source>
</evidence>
<sequence length="382" mass="43205">MSYLKNKTIPINYGLLGMYSVVLVYSASFQTALVRYEVNANYFAIRQSIFFTVGLLLMLFISRFNRQIFLREKSIRSIYLVTFFMLLSVLILGETTNSAQRWLNLFGFVFQPTELIKIFVILFTASYFTYFRKQIDRSDRPLYLYIFLLLMIVGLIILQPDLGTAAIVFVIAISQLMASGLSFKRIFKVALFLIGVFIVAILFVYFIHPDFFSSTKMARFSYLDPFNKENLDDSYQLRNGYYAIGNGGFFGNGLGASIQKLGYLPEAHTDFIMTIISEELGVFGLLLYLTFIFIFIKKAFSVVFLSQSTFDVLVAIGVLSWLSIQVFFNLGGVSGIIPLTGVPLPFMSYGGSSILALSCGLGFVLAGERRMKKQIKEGVFYA</sequence>
<keyword evidence="5" id="KW-0133">Cell shape</keyword>
<dbReference type="GO" id="GO:0008360">
    <property type="term" value="P:regulation of cell shape"/>
    <property type="evidence" value="ECO:0007669"/>
    <property type="project" value="UniProtKB-KW"/>
</dbReference>
<dbReference type="OrthoDB" id="9768187at2"/>
<feature type="transmembrane region" description="Helical" evidence="17">
    <location>
        <begin position="74"/>
        <end position="93"/>
    </location>
</feature>
<dbReference type="GO" id="GO:0008955">
    <property type="term" value="F:peptidoglycan glycosyltransferase activity"/>
    <property type="evidence" value="ECO:0007669"/>
    <property type="project" value="UniProtKB-EC"/>
</dbReference>
<evidence type="ECO:0000256" key="5">
    <source>
        <dbReference type="ARBA" id="ARBA00022960"/>
    </source>
</evidence>
<evidence type="ECO:0000256" key="17">
    <source>
        <dbReference type="SAM" id="Phobius"/>
    </source>
</evidence>
<keyword evidence="3" id="KW-0808">Transferase</keyword>
<dbReference type="EMBL" id="AZHO01000023">
    <property type="protein sequence ID" value="KMT58876.1"/>
    <property type="molecule type" value="Genomic_DNA"/>
</dbReference>
<feature type="transmembrane region" description="Helical" evidence="17">
    <location>
        <begin position="165"/>
        <end position="183"/>
    </location>
</feature>
<evidence type="ECO:0000256" key="11">
    <source>
        <dbReference type="ARBA" id="ARBA00038053"/>
    </source>
</evidence>
<dbReference type="InterPro" id="IPR001182">
    <property type="entry name" value="FtsW/RodA"/>
</dbReference>
<evidence type="ECO:0000256" key="16">
    <source>
        <dbReference type="ARBA" id="ARBA00049966"/>
    </source>
</evidence>
<comment type="function">
    <text evidence="16">Peptidoglycan polymerase that is essential for cell division.</text>
</comment>
<feature type="transmembrane region" description="Helical" evidence="17">
    <location>
        <begin position="190"/>
        <end position="208"/>
    </location>
</feature>
<gene>
    <name evidence="18" type="ORF">X560_1912</name>
</gene>
<dbReference type="Pfam" id="PF01098">
    <property type="entry name" value="FTSW_RODA_SPOVE"/>
    <property type="match status" value="1"/>
</dbReference>
<comment type="subcellular location">
    <subcellularLocation>
        <location evidence="1">Membrane</location>
        <topology evidence="1">Multi-pass membrane protein</topology>
    </subcellularLocation>
</comment>
<evidence type="ECO:0000313" key="19">
    <source>
        <dbReference type="Proteomes" id="UP000052258"/>
    </source>
</evidence>
<dbReference type="GO" id="GO:0051301">
    <property type="term" value="P:cell division"/>
    <property type="evidence" value="ECO:0007669"/>
    <property type="project" value="UniProtKB-KW"/>
</dbReference>
<evidence type="ECO:0000256" key="1">
    <source>
        <dbReference type="ARBA" id="ARBA00004141"/>
    </source>
</evidence>
<feature type="transmembrane region" description="Helical" evidence="17">
    <location>
        <begin position="44"/>
        <end position="62"/>
    </location>
</feature>
<evidence type="ECO:0000256" key="7">
    <source>
        <dbReference type="ARBA" id="ARBA00022989"/>
    </source>
</evidence>
<protein>
    <recommendedName>
        <fullName evidence="12">Probable peptidoglycan glycosyltransferase FtsW</fullName>
        <ecNumber evidence="14">2.4.99.28</ecNumber>
    </recommendedName>
    <alternativeName>
        <fullName evidence="13">Cell division protein FtsW</fullName>
    </alternativeName>
    <alternativeName>
        <fullName evidence="10">Cell wall polymerase</fullName>
    </alternativeName>
    <alternativeName>
        <fullName evidence="9">Peptidoglycan polymerase</fullName>
    </alternativeName>
</protein>
<dbReference type="InterPro" id="IPR018365">
    <property type="entry name" value="Cell_cycle_FtsW-rel_CS"/>
</dbReference>
<evidence type="ECO:0000256" key="15">
    <source>
        <dbReference type="ARBA" id="ARBA00049902"/>
    </source>
</evidence>
<dbReference type="PATRIC" id="fig|1430899.3.peg.1954"/>
<feature type="transmembrane region" description="Helical" evidence="17">
    <location>
        <begin position="105"/>
        <end position="130"/>
    </location>
</feature>
<dbReference type="GO" id="GO:0009252">
    <property type="term" value="P:peptidoglycan biosynthetic process"/>
    <property type="evidence" value="ECO:0007669"/>
    <property type="project" value="UniProtKB-KW"/>
</dbReference>
<organism evidence="18 19">
    <name type="scientific">Listeria fleischmannii 1991</name>
    <dbReference type="NCBI Taxonomy" id="1430899"/>
    <lineage>
        <taxon>Bacteria</taxon>
        <taxon>Bacillati</taxon>
        <taxon>Bacillota</taxon>
        <taxon>Bacilli</taxon>
        <taxon>Bacillales</taxon>
        <taxon>Listeriaceae</taxon>
        <taxon>Listeria</taxon>
    </lineage>
</organism>
<keyword evidence="18" id="KW-0131">Cell cycle</keyword>
<dbReference type="PANTHER" id="PTHR30474">
    <property type="entry name" value="CELL CYCLE PROTEIN"/>
    <property type="match status" value="1"/>
</dbReference>
<evidence type="ECO:0000256" key="4">
    <source>
        <dbReference type="ARBA" id="ARBA00022692"/>
    </source>
</evidence>
<feature type="transmembrane region" description="Helical" evidence="17">
    <location>
        <begin position="348"/>
        <end position="366"/>
    </location>
</feature>
<feature type="transmembrane region" description="Helical" evidence="17">
    <location>
        <begin position="271"/>
        <end position="296"/>
    </location>
</feature>
<comment type="similarity">
    <text evidence="11">Belongs to the SEDS family. FtsW subfamily.</text>
</comment>
<comment type="catalytic activity">
    <reaction evidence="15">
        <text>[GlcNAc-(1-&gt;4)-Mur2Ac(oyl-L-Ala-gamma-D-Glu-L-Lys-D-Ala-D-Ala)](n)-di-trans,octa-cis-undecaprenyl diphosphate + beta-D-GlcNAc-(1-&gt;4)-Mur2Ac(oyl-L-Ala-gamma-D-Glu-L-Lys-D-Ala-D-Ala)-di-trans,octa-cis-undecaprenyl diphosphate = [GlcNAc-(1-&gt;4)-Mur2Ac(oyl-L-Ala-gamma-D-Glu-L-Lys-D-Ala-D-Ala)](n+1)-di-trans,octa-cis-undecaprenyl diphosphate + di-trans,octa-cis-undecaprenyl diphosphate + H(+)</text>
        <dbReference type="Rhea" id="RHEA:23708"/>
        <dbReference type="Rhea" id="RHEA-COMP:9602"/>
        <dbReference type="Rhea" id="RHEA-COMP:9603"/>
        <dbReference type="ChEBI" id="CHEBI:15378"/>
        <dbReference type="ChEBI" id="CHEBI:58405"/>
        <dbReference type="ChEBI" id="CHEBI:60033"/>
        <dbReference type="ChEBI" id="CHEBI:78435"/>
        <dbReference type="EC" id="2.4.99.28"/>
    </reaction>
</comment>
<keyword evidence="19" id="KW-1185">Reference proteome</keyword>
<proteinExistence type="inferred from homology"/>
<name>A0A0J8J3I2_9LIST</name>
<evidence type="ECO:0000256" key="10">
    <source>
        <dbReference type="ARBA" id="ARBA00033270"/>
    </source>
</evidence>
<evidence type="ECO:0000256" key="14">
    <source>
        <dbReference type="ARBA" id="ARBA00044770"/>
    </source>
</evidence>
<dbReference type="Proteomes" id="UP000052258">
    <property type="component" value="Unassembled WGS sequence"/>
</dbReference>
<feature type="transmembrane region" description="Helical" evidence="17">
    <location>
        <begin position="308"/>
        <end position="328"/>
    </location>
</feature>
<evidence type="ECO:0000256" key="9">
    <source>
        <dbReference type="ARBA" id="ARBA00032370"/>
    </source>
</evidence>
<evidence type="ECO:0000256" key="6">
    <source>
        <dbReference type="ARBA" id="ARBA00022984"/>
    </source>
</evidence>
<keyword evidence="8 17" id="KW-0472">Membrane</keyword>
<evidence type="ECO:0000256" key="3">
    <source>
        <dbReference type="ARBA" id="ARBA00022679"/>
    </source>
</evidence>
<keyword evidence="4 17" id="KW-0812">Transmembrane</keyword>
<feature type="transmembrane region" description="Helical" evidence="17">
    <location>
        <begin position="12"/>
        <end position="32"/>
    </location>
</feature>
<accession>A0A0J8J3I2</accession>
<dbReference type="PROSITE" id="PS00428">
    <property type="entry name" value="FTSW_RODA_SPOVE"/>
    <property type="match status" value="1"/>
</dbReference>
<dbReference type="GO" id="GO:0032153">
    <property type="term" value="C:cell division site"/>
    <property type="evidence" value="ECO:0007669"/>
    <property type="project" value="TreeGrafter"/>
</dbReference>
<reference evidence="18 19" key="1">
    <citation type="journal article" date="2015" name="Genome Biol. Evol.">
        <title>Comparative Genomics of Listeria Sensu Lato: Genus-Wide Differences in Evolutionary Dynamics and the Progressive Gain of Complex, Potentially Pathogenicity-Related Traits through Lateral Gene Transfer.</title>
        <authorList>
            <person name="Chiara M."/>
            <person name="Caruso M."/>
            <person name="D'Erchia A.M."/>
            <person name="Manzari C."/>
            <person name="Fraccalvieri R."/>
            <person name="Goffredo E."/>
            <person name="Latorre L."/>
            <person name="Miccolupo A."/>
            <person name="Padalino I."/>
            <person name="Santagada G."/>
            <person name="Chiocco D."/>
            <person name="Pesole G."/>
            <person name="Horner D.S."/>
            <person name="Parisi A."/>
        </authorList>
    </citation>
    <scope>NUCLEOTIDE SEQUENCE [LARGE SCALE GENOMIC DNA]</scope>
    <source>
        <strain evidence="18 19">1991</strain>
    </source>
</reference>
<keyword evidence="7 17" id="KW-1133">Transmembrane helix</keyword>
<evidence type="ECO:0000256" key="12">
    <source>
        <dbReference type="ARBA" id="ARBA00041185"/>
    </source>
</evidence>
<evidence type="ECO:0000256" key="8">
    <source>
        <dbReference type="ARBA" id="ARBA00023136"/>
    </source>
</evidence>
<evidence type="ECO:0000256" key="13">
    <source>
        <dbReference type="ARBA" id="ARBA00041418"/>
    </source>
</evidence>
<dbReference type="GO" id="GO:0015648">
    <property type="term" value="F:lipid-linked peptidoglycan transporter activity"/>
    <property type="evidence" value="ECO:0007669"/>
    <property type="project" value="TreeGrafter"/>
</dbReference>
<keyword evidence="6" id="KW-0573">Peptidoglycan synthesis</keyword>
<keyword evidence="2" id="KW-0328">Glycosyltransferase</keyword>